<evidence type="ECO:0000256" key="10">
    <source>
        <dbReference type="ARBA" id="ARBA00023180"/>
    </source>
</evidence>
<evidence type="ECO:0000256" key="9">
    <source>
        <dbReference type="ARBA" id="ARBA00023157"/>
    </source>
</evidence>
<evidence type="ECO:0000313" key="17">
    <source>
        <dbReference type="Proteomes" id="UP001075354"/>
    </source>
</evidence>
<evidence type="ECO:0000256" key="4">
    <source>
        <dbReference type="ARBA" id="ARBA00022692"/>
    </source>
</evidence>
<accession>A0AAV7XMZ2</accession>
<dbReference type="Proteomes" id="UP001075354">
    <property type="component" value="Chromosome 6"/>
</dbReference>
<feature type="binding site" evidence="13">
    <location>
        <position position="175"/>
    </location>
    <ligand>
        <name>3'-phosphoadenylyl sulfate</name>
        <dbReference type="ChEBI" id="CHEBI:58339"/>
    </ligand>
</feature>
<evidence type="ECO:0000256" key="13">
    <source>
        <dbReference type="PIRSR" id="PIRSR637359-2"/>
    </source>
</evidence>
<keyword evidence="3" id="KW-0808">Transferase</keyword>
<evidence type="ECO:0000256" key="8">
    <source>
        <dbReference type="ARBA" id="ARBA00023136"/>
    </source>
</evidence>
<dbReference type="Gene3D" id="3.40.50.300">
    <property type="entry name" value="P-loop containing nucleotide triphosphate hydrolases"/>
    <property type="match status" value="1"/>
</dbReference>
<dbReference type="AlphaFoldDB" id="A0AAV7XMZ2"/>
<keyword evidence="5" id="KW-0735">Signal-anchor</keyword>
<keyword evidence="10" id="KW-0325">Glycoprotein</keyword>
<feature type="binding site" evidence="13">
    <location>
        <position position="183"/>
    </location>
    <ligand>
        <name>3'-phosphoadenylyl sulfate</name>
        <dbReference type="ChEBI" id="CHEBI:58339"/>
    </ligand>
</feature>
<evidence type="ECO:0000256" key="1">
    <source>
        <dbReference type="ARBA" id="ARBA00004394"/>
    </source>
</evidence>
<evidence type="ECO:0000256" key="7">
    <source>
        <dbReference type="ARBA" id="ARBA00023034"/>
    </source>
</evidence>
<dbReference type="FunFam" id="3.40.50.300:FF:000194">
    <property type="entry name" value="Sulfotransferase"/>
    <property type="match status" value="1"/>
</dbReference>
<evidence type="ECO:0000256" key="11">
    <source>
        <dbReference type="ARBA" id="ARBA00060399"/>
    </source>
</evidence>
<keyword evidence="4" id="KW-0812">Transmembrane</keyword>
<name>A0AAV7XMZ2_9NEOP</name>
<proteinExistence type="inferred from homology"/>
<evidence type="ECO:0000259" key="15">
    <source>
        <dbReference type="Pfam" id="PF00685"/>
    </source>
</evidence>
<keyword evidence="7" id="KW-0333">Golgi apparatus</keyword>
<dbReference type="PANTHER" id="PTHR10605:SF72">
    <property type="entry name" value="HEPARAN SULFATE 3-O SULFOTRANSFERASE-B, ISOFORM A"/>
    <property type="match status" value="1"/>
</dbReference>
<feature type="binding site" evidence="13">
    <location>
        <begin position="94"/>
        <end position="98"/>
    </location>
    <ligand>
        <name>3'-phosphoadenylyl sulfate</name>
        <dbReference type="ChEBI" id="CHEBI:58339"/>
    </ligand>
</feature>
<keyword evidence="6" id="KW-1133">Transmembrane helix</keyword>
<evidence type="ECO:0000256" key="12">
    <source>
        <dbReference type="PIRSR" id="PIRSR637359-1"/>
    </source>
</evidence>
<evidence type="ECO:0000256" key="5">
    <source>
        <dbReference type="ARBA" id="ARBA00022968"/>
    </source>
</evidence>
<dbReference type="InterPro" id="IPR027417">
    <property type="entry name" value="P-loop_NTPase"/>
</dbReference>
<reference evidence="16" key="1">
    <citation type="submission" date="2022-12" db="EMBL/GenBank/DDBJ databases">
        <title>Chromosome-level genome assembly of the bean flower thrips Megalurothrips usitatus.</title>
        <authorList>
            <person name="Ma L."/>
            <person name="Liu Q."/>
            <person name="Li H."/>
            <person name="Cai W."/>
        </authorList>
    </citation>
    <scope>NUCLEOTIDE SEQUENCE</scope>
    <source>
        <strain evidence="16">Cailab_2022a</strain>
    </source>
</reference>
<dbReference type="PANTHER" id="PTHR10605">
    <property type="entry name" value="HEPARAN SULFATE SULFOTRANSFERASE"/>
    <property type="match status" value="1"/>
</dbReference>
<feature type="disulfide bond" evidence="14">
    <location>
        <begin position="284"/>
        <end position="296"/>
    </location>
</feature>
<protein>
    <recommendedName>
        <fullName evidence="15">Sulfotransferase domain-containing protein</fullName>
    </recommendedName>
</protein>
<dbReference type="InterPro" id="IPR000863">
    <property type="entry name" value="Sulfotransferase_dom"/>
</dbReference>
<dbReference type="SUPFAM" id="SSF52540">
    <property type="entry name" value="P-loop containing nucleoside triphosphate hydrolases"/>
    <property type="match status" value="1"/>
</dbReference>
<dbReference type="GO" id="GO:0008467">
    <property type="term" value="F:[heparan sulfate]-glucosamine 3-sulfotransferase activity"/>
    <property type="evidence" value="ECO:0007669"/>
    <property type="project" value="TreeGrafter"/>
</dbReference>
<dbReference type="EMBL" id="JAPTSV010000006">
    <property type="protein sequence ID" value="KAJ1527142.1"/>
    <property type="molecule type" value="Genomic_DNA"/>
</dbReference>
<comment type="similarity">
    <text evidence="2">Belongs to the sulfotransferase 1 family.</text>
</comment>
<keyword evidence="9 14" id="KW-1015">Disulfide bond</keyword>
<comment type="caution">
    <text evidence="16">The sequence shown here is derived from an EMBL/GenBank/DDBJ whole genome shotgun (WGS) entry which is preliminary data.</text>
</comment>
<evidence type="ECO:0000256" key="14">
    <source>
        <dbReference type="PIRSR" id="PIRSR637359-3"/>
    </source>
</evidence>
<dbReference type="InterPro" id="IPR037359">
    <property type="entry name" value="NST/OST"/>
</dbReference>
<evidence type="ECO:0000256" key="3">
    <source>
        <dbReference type="ARBA" id="ARBA00022679"/>
    </source>
</evidence>
<feature type="active site" description="For sulfotransferase activity" evidence="12">
    <location>
        <position position="94"/>
    </location>
</feature>
<keyword evidence="8" id="KW-0472">Membrane</keyword>
<feature type="domain" description="Sulfotransferase" evidence="15">
    <location>
        <begin position="85"/>
        <end position="321"/>
    </location>
</feature>
<feature type="binding site" evidence="13">
    <location>
        <begin position="301"/>
        <end position="305"/>
    </location>
    <ligand>
        <name>3'-phosphoadenylyl sulfate</name>
        <dbReference type="ChEBI" id="CHEBI:58339"/>
    </ligand>
</feature>
<evidence type="ECO:0000313" key="16">
    <source>
        <dbReference type="EMBL" id="KAJ1527142.1"/>
    </source>
</evidence>
<evidence type="ECO:0000256" key="2">
    <source>
        <dbReference type="ARBA" id="ARBA00005771"/>
    </source>
</evidence>
<dbReference type="GO" id="GO:0000139">
    <property type="term" value="C:Golgi membrane"/>
    <property type="evidence" value="ECO:0007669"/>
    <property type="project" value="UniProtKB-SubCell"/>
</dbReference>
<gene>
    <name evidence="16" type="ORF">ONE63_008675</name>
</gene>
<organism evidence="16 17">
    <name type="scientific">Megalurothrips usitatus</name>
    <name type="common">bean blossom thrips</name>
    <dbReference type="NCBI Taxonomy" id="439358"/>
    <lineage>
        <taxon>Eukaryota</taxon>
        <taxon>Metazoa</taxon>
        <taxon>Ecdysozoa</taxon>
        <taxon>Arthropoda</taxon>
        <taxon>Hexapoda</taxon>
        <taxon>Insecta</taxon>
        <taxon>Pterygota</taxon>
        <taxon>Neoptera</taxon>
        <taxon>Paraneoptera</taxon>
        <taxon>Thysanoptera</taxon>
        <taxon>Terebrantia</taxon>
        <taxon>Thripoidea</taxon>
        <taxon>Thripidae</taxon>
        <taxon>Megalurothrips</taxon>
    </lineage>
</organism>
<comment type="subcellular location">
    <subcellularLocation>
        <location evidence="11">Endomembrane system</location>
        <topology evidence="11">Single-pass type II membrane protein</topology>
    </subcellularLocation>
    <subcellularLocation>
        <location evidence="1">Golgi apparatus membrane</location>
    </subcellularLocation>
</comment>
<sequence>MLMINQWRLFIFCVLICTLFLYLSLLLLNHNDGSYSDAPPSRWIGLSHSQISDISMNLKRDKEIGWSPKYPFLRQEGLQAIRNLPDALIIGVKKGGTRALLEFLRLHPDVRAAGSEVHFFDRHYSKGIHWYRQQMPPTLEGQITMEKSPSYFVSRDVPQRVYHMNPAIKLLLVVRDPVTRAISDYAQVVSKNITLPKFEDLAFRNGSMFGLVDTSWIPIRIGVYVRHLERWLHYFPLRQFHFVSGERLIVDPAAEITQVQDFLGLKRIISEKHFYFNATKGFPCLKKSEGHSSPHCLGKTKGRSHPPIDPGVTERLREFYRPFNARFYQITGIHFGWP</sequence>
<evidence type="ECO:0000256" key="6">
    <source>
        <dbReference type="ARBA" id="ARBA00022989"/>
    </source>
</evidence>
<keyword evidence="17" id="KW-1185">Reference proteome</keyword>
<dbReference type="Pfam" id="PF00685">
    <property type="entry name" value="Sulfotransfer_1"/>
    <property type="match status" value="1"/>
</dbReference>